<name>A0AAV7SE00_PLEWA</name>
<gene>
    <name evidence="2" type="ORF">NDU88_002320</name>
</gene>
<reference evidence="2" key="1">
    <citation type="journal article" date="2022" name="bioRxiv">
        <title>Sequencing and chromosome-scale assembly of the giantPleurodeles waltlgenome.</title>
        <authorList>
            <person name="Brown T."/>
            <person name="Elewa A."/>
            <person name="Iarovenko S."/>
            <person name="Subramanian E."/>
            <person name="Araus A.J."/>
            <person name="Petzold A."/>
            <person name="Susuki M."/>
            <person name="Suzuki K.-i.T."/>
            <person name="Hayashi T."/>
            <person name="Toyoda A."/>
            <person name="Oliveira C."/>
            <person name="Osipova E."/>
            <person name="Leigh N.D."/>
            <person name="Simon A."/>
            <person name="Yun M.H."/>
        </authorList>
    </citation>
    <scope>NUCLEOTIDE SEQUENCE</scope>
    <source>
        <strain evidence="2">20211129_DDA</strain>
        <tissue evidence="2">Liver</tissue>
    </source>
</reference>
<proteinExistence type="predicted"/>
<protein>
    <submittedName>
        <fullName evidence="2">Uncharacterized protein</fullName>
    </submittedName>
</protein>
<dbReference type="EMBL" id="JANPWB010000008">
    <property type="protein sequence ID" value="KAJ1161839.1"/>
    <property type="molecule type" value="Genomic_DNA"/>
</dbReference>
<evidence type="ECO:0000313" key="2">
    <source>
        <dbReference type="EMBL" id="KAJ1161839.1"/>
    </source>
</evidence>
<evidence type="ECO:0000313" key="3">
    <source>
        <dbReference type="Proteomes" id="UP001066276"/>
    </source>
</evidence>
<evidence type="ECO:0000256" key="1">
    <source>
        <dbReference type="SAM" id="MobiDB-lite"/>
    </source>
</evidence>
<keyword evidence="3" id="KW-1185">Reference proteome</keyword>
<comment type="caution">
    <text evidence="2">The sequence shown here is derived from an EMBL/GenBank/DDBJ whole genome shotgun (WGS) entry which is preliminary data.</text>
</comment>
<dbReference type="AlphaFoldDB" id="A0AAV7SE00"/>
<feature type="compositionally biased region" description="Polar residues" evidence="1">
    <location>
        <begin position="121"/>
        <end position="145"/>
    </location>
</feature>
<sequence length="145" mass="14750">MRAPRVTYRGILVQLPVVGAEEEEGREPGVVAHGPADVLCANGEREEQGGPAPAAAPLVHAGVPRPACGAPHVHPGPARAPCSGRRLSANFAASSGASSQTAALSLAQRCTRTVLSGRYRNASSGAPPTQRAVTDGTQTDGHSVF</sequence>
<organism evidence="2 3">
    <name type="scientific">Pleurodeles waltl</name>
    <name type="common">Iberian ribbed newt</name>
    <dbReference type="NCBI Taxonomy" id="8319"/>
    <lineage>
        <taxon>Eukaryota</taxon>
        <taxon>Metazoa</taxon>
        <taxon>Chordata</taxon>
        <taxon>Craniata</taxon>
        <taxon>Vertebrata</taxon>
        <taxon>Euteleostomi</taxon>
        <taxon>Amphibia</taxon>
        <taxon>Batrachia</taxon>
        <taxon>Caudata</taxon>
        <taxon>Salamandroidea</taxon>
        <taxon>Salamandridae</taxon>
        <taxon>Pleurodelinae</taxon>
        <taxon>Pleurodeles</taxon>
    </lineage>
</organism>
<accession>A0AAV7SE00</accession>
<feature type="region of interest" description="Disordered" evidence="1">
    <location>
        <begin position="117"/>
        <end position="145"/>
    </location>
</feature>
<dbReference type="Proteomes" id="UP001066276">
    <property type="component" value="Chromosome 4_2"/>
</dbReference>